<dbReference type="Pfam" id="PF20177">
    <property type="entry name" value="DUF6542"/>
    <property type="match status" value="1"/>
</dbReference>
<gene>
    <name evidence="4" type="ordered locus">CVAR_1917</name>
</gene>
<feature type="transmembrane region" description="Helical" evidence="2">
    <location>
        <begin position="22"/>
        <end position="52"/>
    </location>
</feature>
<keyword evidence="2" id="KW-0812">Transmembrane</keyword>
<dbReference type="InterPro" id="IPR046672">
    <property type="entry name" value="DUF6542"/>
</dbReference>
<dbReference type="HOGENOM" id="CLU_1118697_0_0_11"/>
<evidence type="ECO:0000313" key="4">
    <source>
        <dbReference type="EMBL" id="AEK37270.1"/>
    </source>
</evidence>
<sequence length="267" mass="30042">MTNDPQAPEDVPLNRWGFIPPWAPLLVAVAVAFTGVVLGEVSTVYLVLFFLSSIVCTALVELRGLFLTVVTVPFAWFGGITVIGYFADRASFSDGNRKTALLTAVFPAVENYLWLLVSFVVSLLIALVRQRLDAAARERALRLARQRRRRSATADEDNRRVTSRVRDLERTADRDRYRDRDRDREREDTAERAPSAQRARTVTRPPRHTRTGNSPATASSTSTSSPEQPEIRTRTAEELRAASERRRAREESSHTARHRGDDAPLDI</sequence>
<dbReference type="Proteomes" id="UP000006659">
    <property type="component" value="Chromosome"/>
</dbReference>
<keyword evidence="2" id="KW-0472">Membrane</keyword>
<accession>G0HFL7</accession>
<dbReference type="STRING" id="858619.CVAR_1917"/>
<feature type="compositionally biased region" description="Basic and acidic residues" evidence="1">
    <location>
        <begin position="152"/>
        <end position="191"/>
    </location>
</feature>
<dbReference type="RefSeq" id="WP_014010426.1">
    <property type="nucleotide sequence ID" value="NC_015859.1"/>
</dbReference>
<organism evidence="4 5">
    <name type="scientific">Corynebacterium variabile (strain DSM 44702 / CIP 107183 / JCM 12073 / NCIMB 30131)</name>
    <name type="common">Corynebacterium mooreparkense</name>
    <dbReference type="NCBI Taxonomy" id="858619"/>
    <lineage>
        <taxon>Bacteria</taxon>
        <taxon>Bacillati</taxon>
        <taxon>Actinomycetota</taxon>
        <taxon>Actinomycetes</taxon>
        <taxon>Mycobacteriales</taxon>
        <taxon>Corynebacteriaceae</taxon>
        <taxon>Corynebacterium</taxon>
    </lineage>
</organism>
<feature type="transmembrane region" description="Helical" evidence="2">
    <location>
        <begin position="64"/>
        <end position="87"/>
    </location>
</feature>
<dbReference type="AlphaFoldDB" id="G0HFL7"/>
<evidence type="ECO:0000256" key="2">
    <source>
        <dbReference type="SAM" id="Phobius"/>
    </source>
</evidence>
<evidence type="ECO:0000259" key="3">
    <source>
        <dbReference type="Pfam" id="PF20177"/>
    </source>
</evidence>
<feature type="compositionally biased region" description="Basic and acidic residues" evidence="1">
    <location>
        <begin position="229"/>
        <end position="267"/>
    </location>
</feature>
<evidence type="ECO:0000256" key="1">
    <source>
        <dbReference type="SAM" id="MobiDB-lite"/>
    </source>
</evidence>
<keyword evidence="2" id="KW-1133">Transmembrane helix</keyword>
<feature type="transmembrane region" description="Helical" evidence="2">
    <location>
        <begin position="112"/>
        <end position="129"/>
    </location>
</feature>
<evidence type="ECO:0000313" key="5">
    <source>
        <dbReference type="Proteomes" id="UP000006659"/>
    </source>
</evidence>
<protein>
    <submittedName>
        <fullName evidence="4">Putative membrane protein</fullName>
    </submittedName>
</protein>
<reference evidence="4 5" key="1">
    <citation type="journal article" date="2011" name="BMC Genomics">
        <title>Complete genome sequence of Corynebacterium variabile DSM 44702 isolated from the surface of smear-ripened cheeses and insights into cheese ripening and flavor generation.</title>
        <authorList>
            <person name="Schroeder J."/>
            <person name="Maus I."/>
            <person name="Trost E."/>
            <person name="Tauch A."/>
        </authorList>
    </citation>
    <scope>NUCLEOTIDE SEQUENCE [LARGE SCALE GENOMIC DNA]</scope>
    <source>
        <strain evidence="5">DSM 44702 / JCM 12073 / NCIMB 30131</strain>
    </source>
</reference>
<dbReference type="KEGG" id="cva:CVAR_1917"/>
<dbReference type="eggNOG" id="ENOG5033MXV">
    <property type="taxonomic scope" value="Bacteria"/>
</dbReference>
<dbReference type="EMBL" id="CP002917">
    <property type="protein sequence ID" value="AEK37270.1"/>
    <property type="molecule type" value="Genomic_DNA"/>
</dbReference>
<feature type="region of interest" description="Disordered" evidence="1">
    <location>
        <begin position="146"/>
        <end position="267"/>
    </location>
</feature>
<feature type="compositionally biased region" description="Low complexity" evidence="1">
    <location>
        <begin position="214"/>
        <end position="226"/>
    </location>
</feature>
<name>G0HFL7_CORVD</name>
<feature type="domain" description="DUF6542" evidence="3">
    <location>
        <begin position="19"/>
        <end position="130"/>
    </location>
</feature>
<proteinExistence type="predicted"/>